<keyword evidence="3" id="KW-1185">Reference proteome</keyword>
<proteinExistence type="predicted"/>
<dbReference type="PANTHER" id="PTHR33604">
    <property type="entry name" value="OSJNBA0004B13.7 PROTEIN"/>
    <property type="match status" value="1"/>
</dbReference>
<dbReference type="EMBL" id="CP120630">
    <property type="protein sequence ID" value="WEW60943.1"/>
    <property type="molecule type" value="Genomic_DNA"/>
</dbReference>
<sequence>MSLPRRIFSADEELGKKDDDHFRKTPRLRRPFLTSWRLPRRRRVCVLIIGIIVCCLFLTYLPQSPSDDEFDDETPVTYPSYPVYNGVSRPKGPPPVADRKRNHDKHYFNGPVRFYTLAQTLYSIRGFMGYNRDNKIVLFAAANQKCLSGLLPLACEMSGNKLNRVHVALMGRDDISVGGIQEANRYNESECSLVWHDARPDFGPWSTDMRMEASVKSALGHIYNVLRPRIIVTHESREESFFVKAIKAKVSHTRITHIGLQGRASDFKWITRLDSKALAVWNKVQVELLVHATPASSGSLLRLLKSLQGANYFGPAPGLTIELPFDVDTPLVEFLRDFTWPPHTDNRQFTLRRRIMHNMSPQEAAVRSIDAFYPQDPQYSHVLVLSPQTELAPSFYHLTKYSLLKYKYSMTDVSPPYHLLGISLELPSSKPTDGSKFSPPNMEMISVDHEQNIPVFLWQAPNSNAALYFGDKWVEFHSFLSNRFAPSLKMRQMTHPKVILGKYPSWMEYMLEFIRARGYYLLYPAFASEDDLSLATVHNELFHLPEEHSSMLDETHEPIGEEIQNPQQTLFGSSTAHSMKSGFAEDALSESPSISNLLDAFPGRLPQLSSLLVLSPSGVVSGPYDLASLTEEYLKAFRRSTGGCSSENEPPEFVHMSTDDLFCLERDEEDRL</sequence>
<evidence type="ECO:0000313" key="3">
    <source>
        <dbReference type="Proteomes" id="UP001219355"/>
    </source>
</evidence>
<evidence type="ECO:0000313" key="2">
    <source>
        <dbReference type="EMBL" id="WEW60943.1"/>
    </source>
</evidence>
<protein>
    <recommendedName>
        <fullName evidence="4">Glycosyltransferase 2</fullName>
    </recommendedName>
</protein>
<evidence type="ECO:0000256" key="1">
    <source>
        <dbReference type="SAM" id="Phobius"/>
    </source>
</evidence>
<dbReference type="AlphaFoldDB" id="A0AAF0IKU1"/>
<name>A0AAF0IKU1_9EURO</name>
<organism evidence="2 3">
    <name type="scientific">Emydomyces testavorans</name>
    <dbReference type="NCBI Taxonomy" id="2070801"/>
    <lineage>
        <taxon>Eukaryota</taxon>
        <taxon>Fungi</taxon>
        <taxon>Dikarya</taxon>
        <taxon>Ascomycota</taxon>
        <taxon>Pezizomycotina</taxon>
        <taxon>Eurotiomycetes</taxon>
        <taxon>Eurotiomycetidae</taxon>
        <taxon>Onygenales</taxon>
        <taxon>Nannizziopsiaceae</taxon>
        <taxon>Emydomyces</taxon>
    </lineage>
</organism>
<dbReference type="Proteomes" id="UP001219355">
    <property type="component" value="Chromosome 4"/>
</dbReference>
<keyword evidence="1" id="KW-0812">Transmembrane</keyword>
<gene>
    <name evidence="2" type="ORF">PRK78_006431</name>
</gene>
<dbReference type="PANTHER" id="PTHR33604:SF3">
    <property type="entry name" value="OSJNBA0004B13.7 PROTEIN"/>
    <property type="match status" value="1"/>
</dbReference>
<accession>A0AAF0IKU1</accession>
<evidence type="ECO:0008006" key="4">
    <source>
        <dbReference type="Google" id="ProtNLM"/>
    </source>
</evidence>
<feature type="transmembrane region" description="Helical" evidence="1">
    <location>
        <begin position="44"/>
        <end position="61"/>
    </location>
</feature>
<keyword evidence="1" id="KW-1133">Transmembrane helix</keyword>
<reference evidence="2" key="1">
    <citation type="submission" date="2023-03" db="EMBL/GenBank/DDBJ databases">
        <title>Emydomyces testavorans Genome Sequence.</title>
        <authorList>
            <person name="Hoyer L."/>
        </authorList>
    </citation>
    <scope>NUCLEOTIDE SEQUENCE</scope>
    <source>
        <strain evidence="2">16-2883</strain>
    </source>
</reference>
<keyword evidence="1" id="KW-0472">Membrane</keyword>